<evidence type="ECO:0000313" key="4">
    <source>
        <dbReference type="Proteomes" id="UP000298416"/>
    </source>
</evidence>
<reference evidence="3" key="2">
    <citation type="submission" date="2020-08" db="EMBL/GenBank/DDBJ databases">
        <title>Plant Genome Project.</title>
        <authorList>
            <person name="Zhang R.-G."/>
        </authorList>
    </citation>
    <scope>NUCLEOTIDE SEQUENCE</scope>
    <source>
        <strain evidence="3">Huo1</strain>
        <tissue evidence="3">Leaf</tissue>
    </source>
</reference>
<feature type="compositionally biased region" description="Basic and acidic residues" evidence="1">
    <location>
        <begin position="220"/>
        <end position="233"/>
    </location>
</feature>
<dbReference type="PANTHER" id="PTHR35275">
    <property type="entry name" value="ZCF37"/>
    <property type="match status" value="1"/>
</dbReference>
<keyword evidence="2" id="KW-0472">Membrane</keyword>
<feature type="transmembrane region" description="Helical" evidence="2">
    <location>
        <begin position="162"/>
        <end position="183"/>
    </location>
</feature>
<sequence>MFICGSGSFSNQDDEPYLSPCSTPKRSRRSTSFCKLMSRDSASKNPYADRGLDKFYALLADLDDKKQKIYTQKGSEHISFVRFVYDNDSDSVKPIVIKVKDRSPLKSAKNFTDQRSFKSSNDASPPPPSPEPEAKIEKTMKKKRSLRCKGNLKLEDLKRPQLFFPVMVVLILVFLAIYGRSFAILCTSIVWYLAPTIAGGSSGAAVGGERKPKRKKEYVRKRSEKMAVVHSEEGPSSPKSVINGLQHDRKSSW</sequence>
<comment type="caution">
    <text evidence="3">The sequence shown here is derived from an EMBL/GenBank/DDBJ whole genome shotgun (WGS) entry which is preliminary data.</text>
</comment>
<evidence type="ECO:0008006" key="5">
    <source>
        <dbReference type="Google" id="ProtNLM"/>
    </source>
</evidence>
<evidence type="ECO:0000256" key="2">
    <source>
        <dbReference type="SAM" id="Phobius"/>
    </source>
</evidence>
<feature type="transmembrane region" description="Helical" evidence="2">
    <location>
        <begin position="189"/>
        <end position="208"/>
    </location>
</feature>
<feature type="compositionally biased region" description="Polar residues" evidence="1">
    <location>
        <begin position="110"/>
        <end position="122"/>
    </location>
</feature>
<accession>A0A8X8YQI8</accession>
<organism evidence="3">
    <name type="scientific">Salvia splendens</name>
    <name type="common">Scarlet sage</name>
    <dbReference type="NCBI Taxonomy" id="180675"/>
    <lineage>
        <taxon>Eukaryota</taxon>
        <taxon>Viridiplantae</taxon>
        <taxon>Streptophyta</taxon>
        <taxon>Embryophyta</taxon>
        <taxon>Tracheophyta</taxon>
        <taxon>Spermatophyta</taxon>
        <taxon>Magnoliopsida</taxon>
        <taxon>eudicotyledons</taxon>
        <taxon>Gunneridae</taxon>
        <taxon>Pentapetalae</taxon>
        <taxon>asterids</taxon>
        <taxon>lamiids</taxon>
        <taxon>Lamiales</taxon>
        <taxon>Lamiaceae</taxon>
        <taxon>Nepetoideae</taxon>
        <taxon>Mentheae</taxon>
        <taxon>Salviinae</taxon>
        <taxon>Salvia</taxon>
        <taxon>Salvia subgen. Calosphace</taxon>
        <taxon>core Calosphace</taxon>
    </lineage>
</organism>
<feature type="region of interest" description="Disordered" evidence="1">
    <location>
        <begin position="201"/>
        <end position="253"/>
    </location>
</feature>
<evidence type="ECO:0000313" key="3">
    <source>
        <dbReference type="EMBL" id="KAG6434737.1"/>
    </source>
</evidence>
<dbReference type="Proteomes" id="UP000298416">
    <property type="component" value="Unassembled WGS sequence"/>
</dbReference>
<keyword evidence="2" id="KW-1133">Transmembrane helix</keyword>
<keyword evidence="2" id="KW-0812">Transmembrane</keyword>
<dbReference type="AlphaFoldDB" id="A0A8X8YQI8"/>
<dbReference type="PANTHER" id="PTHR35275:SF1">
    <property type="entry name" value="OS07G0585900 PROTEIN"/>
    <property type="match status" value="1"/>
</dbReference>
<protein>
    <recommendedName>
        <fullName evidence="5">ZCF37</fullName>
    </recommendedName>
</protein>
<dbReference type="EMBL" id="PNBA02000002">
    <property type="protein sequence ID" value="KAG6434737.1"/>
    <property type="molecule type" value="Genomic_DNA"/>
</dbReference>
<reference evidence="3" key="1">
    <citation type="submission" date="2018-01" db="EMBL/GenBank/DDBJ databases">
        <authorList>
            <person name="Mao J.F."/>
        </authorList>
    </citation>
    <scope>NUCLEOTIDE SEQUENCE</scope>
    <source>
        <strain evidence="3">Huo1</strain>
        <tissue evidence="3">Leaf</tissue>
    </source>
</reference>
<name>A0A8X8YQI8_SALSN</name>
<proteinExistence type="predicted"/>
<dbReference type="OrthoDB" id="1932497at2759"/>
<feature type="region of interest" description="Disordered" evidence="1">
    <location>
        <begin position="1"/>
        <end position="32"/>
    </location>
</feature>
<evidence type="ECO:0000256" key="1">
    <source>
        <dbReference type="SAM" id="MobiDB-lite"/>
    </source>
</evidence>
<keyword evidence="4" id="KW-1185">Reference proteome</keyword>
<feature type="region of interest" description="Disordered" evidence="1">
    <location>
        <begin position="110"/>
        <end position="140"/>
    </location>
</feature>
<dbReference type="InterPro" id="IPR045880">
    <property type="entry name" value="ZCF37"/>
</dbReference>
<gene>
    <name evidence="3" type="ORF">SASPL_106379</name>
</gene>